<dbReference type="Pfam" id="PF01272">
    <property type="entry name" value="GreA_GreB"/>
    <property type="match status" value="1"/>
</dbReference>
<dbReference type="GO" id="GO:0003677">
    <property type="term" value="F:DNA binding"/>
    <property type="evidence" value="ECO:0007669"/>
    <property type="project" value="InterPro"/>
</dbReference>
<comment type="caution">
    <text evidence="2">The sequence shown here is derived from an EMBL/GenBank/DDBJ whole genome shotgun (WGS) entry which is preliminary data.</text>
</comment>
<keyword evidence="2" id="KW-0648">Protein biosynthesis</keyword>
<gene>
    <name evidence="2" type="ORF">C9I98_08235</name>
</gene>
<dbReference type="OrthoDB" id="5293337at2"/>
<dbReference type="Proteomes" id="UP000241771">
    <property type="component" value="Unassembled WGS sequence"/>
</dbReference>
<keyword evidence="2" id="KW-0251">Elongation factor</keyword>
<dbReference type="AlphaFoldDB" id="A0A2T3NX28"/>
<keyword evidence="3" id="KW-1185">Reference proteome</keyword>
<dbReference type="SUPFAM" id="SSF54534">
    <property type="entry name" value="FKBP-like"/>
    <property type="match status" value="1"/>
</dbReference>
<dbReference type="InterPro" id="IPR001437">
    <property type="entry name" value="Tscrpt_elong_fac_GreA/B_C"/>
</dbReference>
<evidence type="ECO:0000313" key="2">
    <source>
        <dbReference type="EMBL" id="PSW20816.1"/>
    </source>
</evidence>
<dbReference type="InterPro" id="IPR036953">
    <property type="entry name" value="GreA/GreB_C_sf"/>
</dbReference>
<organism evidence="2 3">
    <name type="scientific">Photobacterium sanctipauli</name>
    <dbReference type="NCBI Taxonomy" id="1342794"/>
    <lineage>
        <taxon>Bacteria</taxon>
        <taxon>Pseudomonadati</taxon>
        <taxon>Pseudomonadota</taxon>
        <taxon>Gammaproteobacteria</taxon>
        <taxon>Vibrionales</taxon>
        <taxon>Vibrionaceae</taxon>
        <taxon>Photobacterium</taxon>
    </lineage>
</organism>
<dbReference type="GO" id="GO:0032784">
    <property type="term" value="P:regulation of DNA-templated transcription elongation"/>
    <property type="evidence" value="ECO:0007669"/>
    <property type="project" value="InterPro"/>
</dbReference>
<name>A0A2T3NX28_9GAMM</name>
<dbReference type="RefSeq" id="WP_036832120.1">
    <property type="nucleotide sequence ID" value="NZ_JGVO01001615.1"/>
</dbReference>
<proteinExistence type="predicted"/>
<dbReference type="EMBL" id="PYMA01000003">
    <property type="protein sequence ID" value="PSW20816.1"/>
    <property type="molecule type" value="Genomic_DNA"/>
</dbReference>
<accession>A0A2T3NX28</accession>
<reference evidence="2 3" key="1">
    <citation type="submission" date="2018-01" db="EMBL/GenBank/DDBJ databases">
        <title>Whole genome sequencing of Histamine producing bacteria.</title>
        <authorList>
            <person name="Butler K."/>
        </authorList>
    </citation>
    <scope>NUCLEOTIDE SEQUENCE [LARGE SCALE GENOMIC DNA]</scope>
    <source>
        <strain evidence="2 3">DSM 100436</strain>
    </source>
</reference>
<evidence type="ECO:0000313" key="3">
    <source>
        <dbReference type="Proteomes" id="UP000241771"/>
    </source>
</evidence>
<protein>
    <submittedName>
        <fullName evidence="2">Transcription elongation factor</fullName>
    </submittedName>
</protein>
<sequence length="160" mass="17483">MNKDQLIDLILAELNTVYQSALDATERAQDTATDDQNVAENQYDTLALEAAYLAHGQAQRAAECRADITAYQKLKVSMPADLAQVKLGCVIHLIDIDDNDKYVFFGPAAGGLKVVHDGKEIVVVTPNSPFGEALIGREQGDEVDVHIANNVVYYDVEAIY</sequence>
<dbReference type="Gene3D" id="3.10.50.30">
    <property type="entry name" value="Transcription elongation factor, GreA/GreB, C-terminal domain"/>
    <property type="match status" value="1"/>
</dbReference>
<dbReference type="GO" id="GO:0003746">
    <property type="term" value="F:translation elongation factor activity"/>
    <property type="evidence" value="ECO:0007669"/>
    <property type="project" value="UniProtKB-KW"/>
</dbReference>
<feature type="domain" description="Transcription elongation factor GreA/GreB C-terminal" evidence="1">
    <location>
        <begin position="85"/>
        <end position="159"/>
    </location>
</feature>
<evidence type="ECO:0000259" key="1">
    <source>
        <dbReference type="Pfam" id="PF01272"/>
    </source>
</evidence>